<keyword evidence="5" id="KW-0418">Kinase</keyword>
<feature type="domain" description="Histidine kinase" evidence="10">
    <location>
        <begin position="510"/>
        <end position="767"/>
    </location>
</feature>
<dbReference type="PANTHER" id="PTHR43065:SF46">
    <property type="entry name" value="C4-DICARBOXYLATE TRANSPORT SENSOR PROTEIN DCTB"/>
    <property type="match status" value="1"/>
</dbReference>
<dbReference type="InterPro" id="IPR003018">
    <property type="entry name" value="GAF"/>
</dbReference>
<dbReference type="GO" id="GO:0005524">
    <property type="term" value="F:ATP binding"/>
    <property type="evidence" value="ECO:0007669"/>
    <property type="project" value="UniProtKB-KW"/>
</dbReference>
<keyword evidence="9" id="KW-0732">Signal</keyword>
<accession>E6VZI7</accession>
<evidence type="ECO:0000256" key="7">
    <source>
        <dbReference type="ARBA" id="ARBA00023012"/>
    </source>
</evidence>
<dbReference type="InterPro" id="IPR036890">
    <property type="entry name" value="HATPase_C_sf"/>
</dbReference>
<keyword evidence="8" id="KW-0472">Membrane</keyword>
<dbReference type="Gene3D" id="3.30.450.40">
    <property type="match status" value="1"/>
</dbReference>
<keyword evidence="8" id="KW-0812">Transmembrane</keyword>
<dbReference type="InterPro" id="IPR000014">
    <property type="entry name" value="PAS"/>
</dbReference>
<evidence type="ECO:0000256" key="2">
    <source>
        <dbReference type="ARBA" id="ARBA00012438"/>
    </source>
</evidence>
<evidence type="ECO:0000313" key="14">
    <source>
        <dbReference type="Proteomes" id="UP000002191"/>
    </source>
</evidence>
<feature type="transmembrane region" description="Helical" evidence="8">
    <location>
        <begin position="169"/>
        <end position="191"/>
    </location>
</feature>
<dbReference type="InterPro" id="IPR029016">
    <property type="entry name" value="GAF-like_dom_sf"/>
</dbReference>
<keyword evidence="4" id="KW-0547">Nucleotide-binding</keyword>
<evidence type="ECO:0000256" key="9">
    <source>
        <dbReference type="SAM" id="SignalP"/>
    </source>
</evidence>
<proteinExistence type="predicted"/>
<evidence type="ECO:0000256" key="8">
    <source>
        <dbReference type="SAM" id="Phobius"/>
    </source>
</evidence>
<evidence type="ECO:0000259" key="12">
    <source>
        <dbReference type="PROSITE" id="PS50113"/>
    </source>
</evidence>
<feature type="signal peptide" evidence="9">
    <location>
        <begin position="1"/>
        <end position="21"/>
    </location>
</feature>
<dbReference type="CDD" id="cd00130">
    <property type="entry name" value="PAS"/>
    <property type="match status" value="2"/>
</dbReference>
<dbReference type="eggNOG" id="COG2203">
    <property type="taxonomic scope" value="Bacteria"/>
</dbReference>
<dbReference type="InterPro" id="IPR000700">
    <property type="entry name" value="PAS-assoc_C"/>
</dbReference>
<evidence type="ECO:0000259" key="11">
    <source>
        <dbReference type="PROSITE" id="PS50112"/>
    </source>
</evidence>
<dbReference type="InterPro" id="IPR004358">
    <property type="entry name" value="Sig_transdc_His_kin-like_C"/>
</dbReference>
<dbReference type="EMBL" id="CP002431">
    <property type="protein sequence ID" value="ADU61701.1"/>
    <property type="molecule type" value="Genomic_DNA"/>
</dbReference>
<sequence length="773" mass="85119" precursor="true">MRHVFLIALAFLAVIASPAQAGAGLPDALQSHSAMVLLVDPADGLIVDANDAAAAFYGYGLEQLRTMRIQEINQLAPEEVAAEFRRAREEQRNYFVFPHRLASGAVRTVEVHSSPFVDASGQTLLLSIIHDATGKMLLEKELLRYQTRMEELVALRTDALLKERSQKQWIALGAGGVLVISLALVVIALMLRRSRDQLALNGERQELLLDLDKMVNASQQELLDFALEASLKAAQSRIAFVGLLDDDESGMALHAWSKDVLIGCGVQDTLIHFPIVQAGLWGDCVRHRRPFFVNDYTVDHPGRKGCPTGHVPIIRMLAVPVFYKERIVAVVTVANKEGDYTGSDSQALTVLLQRVWSRLLRNRDKDSLLAANREIELLLGAIPSMLVRISPDKAVVRWNETANALFGVEASRVLGRPLGVCPLSWQWPVVEEAIEACILAGEPVSVPDLRFVNAEGKPGVLELIVSAIRSDDDRLVGVLIQGRDVTRLRQMESQLLQAQKLEAIGQLAAGIAHEINTPAQFVGDNVQFLRQAFEDLQPVLNLFGELLAAAGAGRVPGPLLERARAMAEDLDMDFLRKELPLSIEHIQEGIGRISNVVRSMKEYAHPGGREKLLTDLNRMLENTLVVARSEYKYVADLEMDLDPDLPQVICLTDDIKQAFLNVVINATHAIQEKIGSNPQERGRIRISTAQSGDHVEIRISDTGTGIPESIRSRVFDPFFTTKPVGKGTGQGLSIVYSTIVDKHAGTITFETEEGKGTTFIIRLPVEKDTAFHP</sequence>
<dbReference type="PRINTS" id="PR00344">
    <property type="entry name" value="BCTRLSENSOR"/>
</dbReference>
<dbReference type="Pfam" id="PF02518">
    <property type="entry name" value="HATPase_c"/>
    <property type="match status" value="1"/>
</dbReference>
<dbReference type="Gene3D" id="3.30.565.10">
    <property type="entry name" value="Histidine kinase-like ATPase, C-terminal domain"/>
    <property type="match status" value="1"/>
</dbReference>
<dbReference type="SUPFAM" id="SSF55785">
    <property type="entry name" value="PYP-like sensor domain (PAS domain)"/>
    <property type="match status" value="2"/>
</dbReference>
<reference evidence="13 14" key="2">
    <citation type="journal article" date="2014" name="Genome Announc.">
        <title>Complete Genome Sequence of the Subsurface, Mesophilic Sulfate-Reducing Bacterium Desulfovibrio aespoeensis Aspo-2.</title>
        <authorList>
            <person name="Pedersen K."/>
            <person name="Bengtsson A."/>
            <person name="Edlund J."/>
            <person name="Rabe L."/>
            <person name="Hazen T."/>
            <person name="Chakraborty R."/>
            <person name="Goodwin L."/>
            <person name="Shapiro N."/>
        </authorList>
    </citation>
    <scope>NUCLEOTIDE SEQUENCE [LARGE SCALE GENOMIC DNA]</scope>
    <source>
        <strain evidence="14">ATCC 700646 / DSM 10631 / Aspo-2</strain>
    </source>
</reference>
<dbReference type="Pfam" id="PF08448">
    <property type="entry name" value="PAS_4"/>
    <property type="match status" value="2"/>
</dbReference>
<evidence type="ECO:0000313" key="13">
    <source>
        <dbReference type="EMBL" id="ADU61701.1"/>
    </source>
</evidence>
<dbReference type="GO" id="GO:0000160">
    <property type="term" value="P:phosphorelay signal transduction system"/>
    <property type="evidence" value="ECO:0007669"/>
    <property type="project" value="UniProtKB-KW"/>
</dbReference>
<keyword evidence="6" id="KW-0067">ATP-binding</keyword>
<evidence type="ECO:0000259" key="10">
    <source>
        <dbReference type="PROSITE" id="PS50109"/>
    </source>
</evidence>
<dbReference type="KEGG" id="das:Daes_0684"/>
<dbReference type="PROSITE" id="PS50109">
    <property type="entry name" value="HIS_KIN"/>
    <property type="match status" value="1"/>
</dbReference>
<dbReference type="InterPro" id="IPR003594">
    <property type="entry name" value="HATPase_dom"/>
</dbReference>
<dbReference type="InterPro" id="IPR035965">
    <property type="entry name" value="PAS-like_dom_sf"/>
</dbReference>
<evidence type="ECO:0000256" key="4">
    <source>
        <dbReference type="ARBA" id="ARBA00022741"/>
    </source>
</evidence>
<dbReference type="PROSITE" id="PS50113">
    <property type="entry name" value="PAC"/>
    <property type="match status" value="1"/>
</dbReference>
<dbReference type="EC" id="2.7.13.3" evidence="2"/>
<evidence type="ECO:0000256" key="1">
    <source>
        <dbReference type="ARBA" id="ARBA00000085"/>
    </source>
</evidence>
<dbReference type="HOGENOM" id="CLU_361601_0_0_7"/>
<dbReference type="GO" id="GO:0004673">
    <property type="term" value="F:protein histidine kinase activity"/>
    <property type="evidence" value="ECO:0007669"/>
    <property type="project" value="UniProtKB-EC"/>
</dbReference>
<dbReference type="SMART" id="SM00065">
    <property type="entry name" value="GAF"/>
    <property type="match status" value="1"/>
</dbReference>
<dbReference type="PROSITE" id="PS50112">
    <property type="entry name" value="PAS"/>
    <property type="match status" value="1"/>
</dbReference>
<name>E6VZI7_PSEA9</name>
<feature type="domain" description="PAS" evidence="11">
    <location>
        <begin position="371"/>
        <end position="416"/>
    </location>
</feature>
<keyword evidence="8" id="KW-1133">Transmembrane helix</keyword>
<evidence type="ECO:0000256" key="6">
    <source>
        <dbReference type="ARBA" id="ARBA00022840"/>
    </source>
</evidence>
<comment type="catalytic activity">
    <reaction evidence="1">
        <text>ATP + protein L-histidine = ADP + protein N-phospho-L-histidine.</text>
        <dbReference type="EC" id="2.7.13.3"/>
    </reaction>
</comment>
<evidence type="ECO:0000256" key="5">
    <source>
        <dbReference type="ARBA" id="ARBA00022777"/>
    </source>
</evidence>
<reference evidence="14" key="1">
    <citation type="submission" date="2010-12" db="EMBL/GenBank/DDBJ databases">
        <title>Complete sequence of Desulfovibrio aespoeensis Aspo-2.</title>
        <authorList>
            <consortium name="US DOE Joint Genome Institute"/>
            <person name="Lucas S."/>
            <person name="Copeland A."/>
            <person name="Lapidus A."/>
            <person name="Cheng J.-F."/>
            <person name="Goodwin L."/>
            <person name="Pitluck S."/>
            <person name="Chertkov O."/>
            <person name="Misra M."/>
            <person name="Detter J.C."/>
            <person name="Han C."/>
            <person name="Tapia R."/>
            <person name="Land M."/>
            <person name="Hauser L."/>
            <person name="Kyrpides N."/>
            <person name="Ivanova N."/>
            <person name="Ovchinnikova G."/>
            <person name="Pedersen K."/>
            <person name="Jagevall S."/>
            <person name="Hazen T."/>
            <person name="Woyke T."/>
        </authorList>
    </citation>
    <scope>NUCLEOTIDE SEQUENCE [LARGE SCALE GENOMIC DNA]</scope>
    <source>
        <strain evidence="14">ATCC 700646 / DSM 10631 / Aspo-2</strain>
    </source>
</reference>
<dbReference type="SMART" id="SM00387">
    <property type="entry name" value="HATPase_c"/>
    <property type="match status" value="1"/>
</dbReference>
<feature type="domain" description="PAC" evidence="12">
    <location>
        <begin position="445"/>
        <end position="497"/>
    </location>
</feature>
<evidence type="ECO:0000256" key="3">
    <source>
        <dbReference type="ARBA" id="ARBA00022679"/>
    </source>
</evidence>
<dbReference type="InterPro" id="IPR005467">
    <property type="entry name" value="His_kinase_dom"/>
</dbReference>
<dbReference type="STRING" id="643562.Daes_0684"/>
<dbReference type="AlphaFoldDB" id="E6VZI7"/>
<dbReference type="Pfam" id="PF13185">
    <property type="entry name" value="GAF_2"/>
    <property type="match status" value="1"/>
</dbReference>
<dbReference type="NCBIfam" id="TIGR00229">
    <property type="entry name" value="sensory_box"/>
    <property type="match status" value="2"/>
</dbReference>
<feature type="chain" id="PRO_5003214139" description="histidine kinase" evidence="9">
    <location>
        <begin position="22"/>
        <end position="773"/>
    </location>
</feature>
<keyword evidence="14" id="KW-1185">Reference proteome</keyword>
<dbReference type="SUPFAM" id="SSF55874">
    <property type="entry name" value="ATPase domain of HSP90 chaperone/DNA topoisomerase II/histidine kinase"/>
    <property type="match status" value="1"/>
</dbReference>
<organism evidence="13 14">
    <name type="scientific">Pseudodesulfovibrio aespoeensis (strain ATCC 700646 / DSM 10631 / Aspo-2)</name>
    <name type="common">Desulfovibrio aespoeensis</name>
    <dbReference type="NCBI Taxonomy" id="643562"/>
    <lineage>
        <taxon>Bacteria</taxon>
        <taxon>Pseudomonadati</taxon>
        <taxon>Thermodesulfobacteriota</taxon>
        <taxon>Desulfovibrionia</taxon>
        <taxon>Desulfovibrionales</taxon>
        <taxon>Desulfovibrionaceae</taxon>
    </lineage>
</organism>
<protein>
    <recommendedName>
        <fullName evidence="2">histidine kinase</fullName>
        <ecNumber evidence="2">2.7.13.3</ecNumber>
    </recommendedName>
</protein>
<dbReference type="Gene3D" id="1.10.287.130">
    <property type="match status" value="1"/>
</dbReference>
<dbReference type="InterPro" id="IPR013656">
    <property type="entry name" value="PAS_4"/>
</dbReference>
<dbReference type="SMART" id="SM00091">
    <property type="entry name" value="PAS"/>
    <property type="match status" value="2"/>
</dbReference>
<dbReference type="SUPFAM" id="SSF55781">
    <property type="entry name" value="GAF domain-like"/>
    <property type="match status" value="1"/>
</dbReference>
<keyword evidence="7" id="KW-0902">Two-component regulatory system</keyword>
<dbReference type="Gene3D" id="3.30.450.20">
    <property type="entry name" value="PAS domain"/>
    <property type="match status" value="2"/>
</dbReference>
<gene>
    <name evidence="13" type="ordered locus">Daes_0684</name>
</gene>
<dbReference type="PANTHER" id="PTHR43065">
    <property type="entry name" value="SENSOR HISTIDINE KINASE"/>
    <property type="match status" value="1"/>
</dbReference>
<dbReference type="eggNOG" id="COG4191">
    <property type="taxonomic scope" value="Bacteria"/>
</dbReference>
<keyword evidence="3" id="KW-0808">Transferase</keyword>
<dbReference type="Proteomes" id="UP000002191">
    <property type="component" value="Chromosome"/>
</dbReference>